<keyword evidence="1" id="KW-0813">Transport</keyword>
<keyword evidence="2" id="KW-0547">Nucleotide-binding</keyword>
<evidence type="ECO:0000256" key="1">
    <source>
        <dbReference type="ARBA" id="ARBA00022448"/>
    </source>
</evidence>
<dbReference type="InterPro" id="IPR003593">
    <property type="entry name" value="AAA+_ATPase"/>
</dbReference>
<dbReference type="InterPro" id="IPR027417">
    <property type="entry name" value="P-loop_NTPase"/>
</dbReference>
<dbReference type="NCBIfam" id="NF010068">
    <property type="entry name" value="PRK13548.1"/>
    <property type="match status" value="1"/>
</dbReference>
<dbReference type="Gene3D" id="3.40.50.300">
    <property type="entry name" value="P-loop containing nucleotide triphosphate hydrolases"/>
    <property type="match status" value="1"/>
</dbReference>
<dbReference type="PANTHER" id="PTHR42794">
    <property type="entry name" value="HEMIN IMPORT ATP-BINDING PROTEIN HMUV"/>
    <property type="match status" value="1"/>
</dbReference>
<evidence type="ECO:0000259" key="6">
    <source>
        <dbReference type="PROSITE" id="PS50893"/>
    </source>
</evidence>
<feature type="region of interest" description="Disordered" evidence="5">
    <location>
        <begin position="266"/>
        <end position="299"/>
    </location>
</feature>
<evidence type="ECO:0000256" key="4">
    <source>
        <dbReference type="ARBA" id="ARBA00022967"/>
    </source>
</evidence>
<accession>A0A433JQM6</accession>
<gene>
    <name evidence="7" type="ORF">ELQ94_12165</name>
</gene>
<feature type="domain" description="ABC transporter" evidence="6">
    <location>
        <begin position="20"/>
        <end position="253"/>
    </location>
</feature>
<dbReference type="AlphaFoldDB" id="A0A433JQM6"/>
<organism evidence="7 8">
    <name type="scientific">Labedella endophytica</name>
    <dbReference type="NCBI Taxonomy" id="1523160"/>
    <lineage>
        <taxon>Bacteria</taxon>
        <taxon>Bacillati</taxon>
        <taxon>Actinomycetota</taxon>
        <taxon>Actinomycetes</taxon>
        <taxon>Micrococcales</taxon>
        <taxon>Microbacteriaceae</taxon>
        <taxon>Labedella</taxon>
    </lineage>
</organism>
<dbReference type="Pfam" id="PF00005">
    <property type="entry name" value="ABC_tran"/>
    <property type="match status" value="1"/>
</dbReference>
<evidence type="ECO:0000256" key="3">
    <source>
        <dbReference type="ARBA" id="ARBA00022840"/>
    </source>
</evidence>
<name>A0A433JQM6_9MICO</name>
<dbReference type="PROSITE" id="PS50893">
    <property type="entry name" value="ABC_TRANSPORTER_2"/>
    <property type="match status" value="1"/>
</dbReference>
<protein>
    <submittedName>
        <fullName evidence="7">Heme ABC transporter ATP-binding protein</fullName>
    </submittedName>
</protein>
<dbReference type="InterPro" id="IPR003439">
    <property type="entry name" value="ABC_transporter-like_ATP-bd"/>
</dbReference>
<dbReference type="CDD" id="cd03214">
    <property type="entry name" value="ABC_Iron-Siderophores_B12_Hemin"/>
    <property type="match status" value="1"/>
</dbReference>
<evidence type="ECO:0000313" key="8">
    <source>
        <dbReference type="Proteomes" id="UP000274909"/>
    </source>
</evidence>
<dbReference type="Proteomes" id="UP000274909">
    <property type="component" value="Unassembled WGS sequence"/>
</dbReference>
<dbReference type="SUPFAM" id="SSF52540">
    <property type="entry name" value="P-loop containing nucleoside triphosphate hydrolases"/>
    <property type="match status" value="1"/>
</dbReference>
<proteinExistence type="predicted"/>
<dbReference type="GO" id="GO:0005524">
    <property type="term" value="F:ATP binding"/>
    <property type="evidence" value="ECO:0007669"/>
    <property type="project" value="UniProtKB-KW"/>
</dbReference>
<reference evidence="7 8" key="1">
    <citation type="submission" date="2018-12" db="EMBL/GenBank/DDBJ databases">
        <authorList>
            <person name="Li F."/>
        </authorList>
    </citation>
    <scope>NUCLEOTIDE SEQUENCE [LARGE SCALE GENOMIC DNA]</scope>
    <source>
        <strain evidence="7 8">EGI 6500705</strain>
    </source>
</reference>
<keyword evidence="3 7" id="KW-0067">ATP-binding</keyword>
<evidence type="ECO:0000313" key="7">
    <source>
        <dbReference type="EMBL" id="RUQ99064.1"/>
    </source>
</evidence>
<dbReference type="GO" id="GO:0016887">
    <property type="term" value="F:ATP hydrolysis activity"/>
    <property type="evidence" value="ECO:0007669"/>
    <property type="project" value="InterPro"/>
</dbReference>
<comment type="caution">
    <text evidence="7">The sequence shown here is derived from an EMBL/GenBank/DDBJ whole genome shotgun (WGS) entry which is preliminary data.</text>
</comment>
<dbReference type="OrthoDB" id="5296765at2"/>
<dbReference type="SMART" id="SM00382">
    <property type="entry name" value="AAA"/>
    <property type="match status" value="1"/>
</dbReference>
<dbReference type="EMBL" id="RZGZ01000003">
    <property type="protein sequence ID" value="RUQ99064.1"/>
    <property type="molecule type" value="Genomic_DNA"/>
</dbReference>
<keyword evidence="4" id="KW-1278">Translocase</keyword>
<dbReference type="PANTHER" id="PTHR42794:SF1">
    <property type="entry name" value="HEMIN IMPORT ATP-BINDING PROTEIN HMUV"/>
    <property type="match status" value="1"/>
</dbReference>
<keyword evidence="8" id="KW-1185">Reference proteome</keyword>
<feature type="compositionally biased region" description="Basic and acidic residues" evidence="5">
    <location>
        <begin position="283"/>
        <end position="299"/>
    </location>
</feature>
<evidence type="ECO:0000256" key="5">
    <source>
        <dbReference type="SAM" id="MobiDB-lite"/>
    </source>
</evidence>
<evidence type="ECO:0000256" key="2">
    <source>
        <dbReference type="ARBA" id="ARBA00022741"/>
    </source>
</evidence>
<sequence>MTAVGATPVETTPVGTTPVLEARGLTVRFGSRDILSGVDLAVRAGELVALVGPNGAGKSTLLHALSGDVPASNGVVELDGRPLRASSPIDLARRRSVLTQSNEVSFPFSAREVVEMGRAPWRGRPEADADEAHVARAVADAEIAPLLDRFVTELSGGERARVAFARVRAQACPIILLDEPTASLDIRHQERVVERLRAHSDAGGAAVVVLHDLDLAAAYAGRVVVLDAGRIRSDGSPREALSSALLSEVYRHPIDVHPEGHTVRVRPVRTTRPTSAALPSAPHAERHLDPRRKDHSAHD</sequence>